<dbReference type="RefSeq" id="WP_213099174.1">
    <property type="nucleotide sequence ID" value="NZ_JAGYPN010000003.1"/>
</dbReference>
<dbReference type="Pfam" id="PF02518">
    <property type="entry name" value="HATPase_c"/>
    <property type="match status" value="1"/>
</dbReference>
<dbReference type="InterPro" id="IPR003660">
    <property type="entry name" value="HAMP_dom"/>
</dbReference>
<evidence type="ECO:0000256" key="4">
    <source>
        <dbReference type="ARBA" id="ARBA00022679"/>
    </source>
</evidence>
<dbReference type="SUPFAM" id="SSF158472">
    <property type="entry name" value="HAMP domain-like"/>
    <property type="match status" value="1"/>
</dbReference>
<keyword evidence="11" id="KW-0472">Membrane</keyword>
<keyword evidence="5" id="KW-0812">Transmembrane</keyword>
<evidence type="ECO:0000259" key="12">
    <source>
        <dbReference type="PROSITE" id="PS50885"/>
    </source>
</evidence>
<keyword evidence="6" id="KW-0547">Nucleotide-binding</keyword>
<dbReference type="Gene3D" id="3.30.565.10">
    <property type="entry name" value="Histidine kinase-like ATPase, C-terminal domain"/>
    <property type="match status" value="1"/>
</dbReference>
<dbReference type="InterPro" id="IPR036890">
    <property type="entry name" value="HATPase_C_sf"/>
</dbReference>
<comment type="caution">
    <text evidence="13">The sequence shown here is derived from an EMBL/GenBank/DDBJ whole genome shotgun (WGS) entry which is preliminary data.</text>
</comment>
<evidence type="ECO:0000256" key="11">
    <source>
        <dbReference type="ARBA" id="ARBA00023136"/>
    </source>
</evidence>
<name>A0A942Z406_9BACI</name>
<evidence type="ECO:0000313" key="14">
    <source>
        <dbReference type="Proteomes" id="UP000676456"/>
    </source>
</evidence>
<reference evidence="13 14" key="1">
    <citation type="submission" date="2021-05" db="EMBL/GenBank/DDBJ databases">
        <title>Novel Bacillus species.</title>
        <authorList>
            <person name="Liu G."/>
        </authorList>
    </citation>
    <scope>NUCLEOTIDE SEQUENCE [LARGE SCALE GENOMIC DNA]</scope>
    <source>
        <strain evidence="13 14">FJAT-49682</strain>
    </source>
</reference>
<keyword evidence="8" id="KW-0067">ATP-binding</keyword>
<sequence length="568" mass="65253">MQSIKRKLVITLLIVMMVPLITFLILSTNIAKGTVESSEISSNISMVDLSSRYIEYQLQEYDQLLFSSLVDEMLVPSLTKPDNISTANVFNTQTYIQDKLFYLYNSRASIQAASLVSIETGNIYRIENNDFFVDSYSHLLKNTESKDVIFNIDEKSNSFSYERNIFRFEDQKLIGKIKIDVHFSLFDPILKDLQNNDEEHVLLLNSSGRILYAPYPDSVKLLSNSVIKDSLGKTVVSQDDGIYYFQKNLSQNIILLKAVPAEVMNVGAAHIRQSGTIILIISVFLTVILSFYVSNRVTKPVIELSKAMENVSEDNFNVKINTNGSDEIGILNRKYKEMIGRIRDLIEKDYKREIEKKDAQFLALQAQINPHFLYNTLQVIGGMAIIKNAKEINDVTQKLSHMFRYITKRQHGLVYMYEEVNHLKNYLHIQQVRFHDKVSIHLFVDEEVKDGLIPLLAIQPLIENCFIHGFESKIDHCMIKIDIQKVFDEIEIIIEDNGVGISESHLSQIQKNLSSKQFIQSGSIGLHNVNNRLKLYFGQEYGINIYSKKYMYTKIIMRLPYQTKGVGV</sequence>
<dbReference type="CDD" id="cd06225">
    <property type="entry name" value="HAMP"/>
    <property type="match status" value="1"/>
</dbReference>
<dbReference type="SUPFAM" id="SSF55874">
    <property type="entry name" value="ATPase domain of HSP90 chaperone/DNA topoisomerase II/histidine kinase"/>
    <property type="match status" value="1"/>
</dbReference>
<evidence type="ECO:0000313" key="13">
    <source>
        <dbReference type="EMBL" id="MBS4224128.1"/>
    </source>
</evidence>
<protein>
    <submittedName>
        <fullName evidence="13">Sensor histidine kinase</fullName>
    </submittedName>
</protein>
<dbReference type="GO" id="GO:0000155">
    <property type="term" value="F:phosphorelay sensor kinase activity"/>
    <property type="evidence" value="ECO:0007669"/>
    <property type="project" value="InterPro"/>
</dbReference>
<evidence type="ECO:0000256" key="3">
    <source>
        <dbReference type="ARBA" id="ARBA00022553"/>
    </source>
</evidence>
<keyword evidence="4" id="KW-0808">Transferase</keyword>
<dbReference type="InterPro" id="IPR010559">
    <property type="entry name" value="Sig_transdc_His_kin_internal"/>
</dbReference>
<evidence type="ECO:0000256" key="8">
    <source>
        <dbReference type="ARBA" id="ARBA00022840"/>
    </source>
</evidence>
<dbReference type="PANTHER" id="PTHR34220">
    <property type="entry name" value="SENSOR HISTIDINE KINASE YPDA"/>
    <property type="match status" value="1"/>
</dbReference>
<keyword evidence="3" id="KW-0597">Phosphoprotein</keyword>
<dbReference type="SMART" id="SM00304">
    <property type="entry name" value="HAMP"/>
    <property type="match status" value="1"/>
</dbReference>
<evidence type="ECO:0000256" key="7">
    <source>
        <dbReference type="ARBA" id="ARBA00022777"/>
    </source>
</evidence>
<keyword evidence="9" id="KW-1133">Transmembrane helix</keyword>
<evidence type="ECO:0000256" key="6">
    <source>
        <dbReference type="ARBA" id="ARBA00022741"/>
    </source>
</evidence>
<dbReference type="PROSITE" id="PS50885">
    <property type="entry name" value="HAMP"/>
    <property type="match status" value="1"/>
</dbReference>
<dbReference type="Pfam" id="PF00672">
    <property type="entry name" value="HAMP"/>
    <property type="match status" value="1"/>
</dbReference>
<dbReference type="AlphaFoldDB" id="A0A942Z406"/>
<comment type="subcellular location">
    <subcellularLocation>
        <location evidence="1">Cell membrane</location>
        <topology evidence="1">Multi-pass membrane protein</topology>
    </subcellularLocation>
</comment>
<evidence type="ECO:0000256" key="1">
    <source>
        <dbReference type="ARBA" id="ARBA00004651"/>
    </source>
</evidence>
<feature type="domain" description="HAMP" evidence="12">
    <location>
        <begin position="295"/>
        <end position="347"/>
    </location>
</feature>
<gene>
    <name evidence="13" type="ORF">KHA91_15510</name>
</gene>
<keyword evidence="7 13" id="KW-0418">Kinase</keyword>
<keyword evidence="10" id="KW-0902">Two-component regulatory system</keyword>
<accession>A0A942Z406</accession>
<dbReference type="PANTHER" id="PTHR34220:SF11">
    <property type="entry name" value="SENSOR PROTEIN KINASE HPTS"/>
    <property type="match status" value="1"/>
</dbReference>
<dbReference type="InterPro" id="IPR050640">
    <property type="entry name" value="Bact_2-comp_sensor_kinase"/>
</dbReference>
<evidence type="ECO:0000256" key="10">
    <source>
        <dbReference type="ARBA" id="ARBA00023012"/>
    </source>
</evidence>
<dbReference type="SMART" id="SM00387">
    <property type="entry name" value="HATPase_c"/>
    <property type="match status" value="1"/>
</dbReference>
<dbReference type="GO" id="GO:0005886">
    <property type="term" value="C:plasma membrane"/>
    <property type="evidence" value="ECO:0007669"/>
    <property type="project" value="UniProtKB-SubCell"/>
</dbReference>
<evidence type="ECO:0000256" key="2">
    <source>
        <dbReference type="ARBA" id="ARBA00022475"/>
    </source>
</evidence>
<dbReference type="Proteomes" id="UP000676456">
    <property type="component" value="Unassembled WGS sequence"/>
</dbReference>
<proteinExistence type="predicted"/>
<dbReference type="Pfam" id="PF06580">
    <property type="entry name" value="His_kinase"/>
    <property type="match status" value="1"/>
</dbReference>
<keyword evidence="2" id="KW-1003">Cell membrane</keyword>
<dbReference type="GO" id="GO:0005524">
    <property type="term" value="F:ATP binding"/>
    <property type="evidence" value="ECO:0007669"/>
    <property type="project" value="UniProtKB-KW"/>
</dbReference>
<organism evidence="13 14">
    <name type="scientific">Lederbergia citrea</name>
    <dbReference type="NCBI Taxonomy" id="2833581"/>
    <lineage>
        <taxon>Bacteria</taxon>
        <taxon>Bacillati</taxon>
        <taxon>Bacillota</taxon>
        <taxon>Bacilli</taxon>
        <taxon>Bacillales</taxon>
        <taxon>Bacillaceae</taxon>
        <taxon>Lederbergia</taxon>
    </lineage>
</organism>
<evidence type="ECO:0000256" key="9">
    <source>
        <dbReference type="ARBA" id="ARBA00022989"/>
    </source>
</evidence>
<dbReference type="Gene3D" id="6.10.340.10">
    <property type="match status" value="1"/>
</dbReference>
<dbReference type="InterPro" id="IPR003594">
    <property type="entry name" value="HATPase_dom"/>
</dbReference>
<dbReference type="EMBL" id="JAGYPN010000003">
    <property type="protein sequence ID" value="MBS4224128.1"/>
    <property type="molecule type" value="Genomic_DNA"/>
</dbReference>
<keyword evidence="14" id="KW-1185">Reference proteome</keyword>
<evidence type="ECO:0000256" key="5">
    <source>
        <dbReference type="ARBA" id="ARBA00022692"/>
    </source>
</evidence>